<dbReference type="SUPFAM" id="SSF52833">
    <property type="entry name" value="Thioredoxin-like"/>
    <property type="match status" value="1"/>
</dbReference>
<dbReference type="InterPro" id="IPR036249">
    <property type="entry name" value="Thioredoxin-like_sf"/>
</dbReference>
<feature type="chain" id="PRO_5001990723" description="Selenoprotein F/M domain-containing protein" evidence="1">
    <location>
        <begin position="23"/>
        <end position="128"/>
    </location>
</feature>
<dbReference type="KEGG" id="eiv:EIN_409890"/>
<reference evidence="2 3" key="1">
    <citation type="submission" date="2012-10" db="EMBL/GenBank/DDBJ databases">
        <authorList>
            <person name="Zafar N."/>
            <person name="Inman J."/>
            <person name="Hall N."/>
            <person name="Lorenzi H."/>
            <person name="Caler E."/>
        </authorList>
    </citation>
    <scope>NUCLEOTIDE SEQUENCE [LARGE SCALE GENOMIC DNA]</scope>
    <source>
        <strain evidence="2 3">IP1</strain>
    </source>
</reference>
<dbReference type="VEuPathDB" id="AmoebaDB:EIN_409890"/>
<accession>A0A0A1TZQ6</accession>
<keyword evidence="1" id="KW-0732">Signal</keyword>
<evidence type="ECO:0000313" key="3">
    <source>
        <dbReference type="Proteomes" id="UP000014680"/>
    </source>
</evidence>
<name>A0A0A1TZQ6_ENTIV</name>
<proteinExistence type="predicted"/>
<evidence type="ECO:0000256" key="1">
    <source>
        <dbReference type="SAM" id="SignalP"/>
    </source>
</evidence>
<dbReference type="OrthoDB" id="25165at2759"/>
<evidence type="ECO:0008006" key="4">
    <source>
        <dbReference type="Google" id="ProtNLM"/>
    </source>
</evidence>
<protein>
    <recommendedName>
        <fullName evidence="4">Selenoprotein F/M domain-containing protein</fullName>
    </recommendedName>
</protein>
<dbReference type="EMBL" id="KB207048">
    <property type="protein sequence ID" value="ELP85670.1"/>
    <property type="molecule type" value="Genomic_DNA"/>
</dbReference>
<feature type="signal peptide" evidence="1">
    <location>
        <begin position="1"/>
        <end position="22"/>
    </location>
</feature>
<evidence type="ECO:0000313" key="2">
    <source>
        <dbReference type="EMBL" id="ELP85670.1"/>
    </source>
</evidence>
<dbReference type="InterPro" id="IPR038219">
    <property type="entry name" value="Sep15/SelM_sf"/>
</dbReference>
<keyword evidence="3" id="KW-1185">Reference proteome</keyword>
<dbReference type="OMA" id="FNCEFHT"/>
<dbReference type="Proteomes" id="UP000014680">
    <property type="component" value="Unassembled WGS sequence"/>
</dbReference>
<dbReference type="GeneID" id="14884629"/>
<organism evidence="2 3">
    <name type="scientific">Entamoeba invadens IP1</name>
    <dbReference type="NCBI Taxonomy" id="370355"/>
    <lineage>
        <taxon>Eukaryota</taxon>
        <taxon>Amoebozoa</taxon>
        <taxon>Evosea</taxon>
        <taxon>Archamoebae</taxon>
        <taxon>Mastigamoebida</taxon>
        <taxon>Entamoebidae</taxon>
        <taxon>Entamoeba</taxon>
    </lineage>
</organism>
<dbReference type="Gene3D" id="3.40.30.50">
    <property type="entry name" value="Sep15/SelM thioredoxin-like domain, active-site redox motif"/>
    <property type="match status" value="1"/>
</dbReference>
<sequence>MTALFVLLFVFAFSEEIKKIDQSKYFNCEFHTPRKCQIENEEGIKAFIKSEFLNYPMVIHTNSDKAAFVFYDVTGTQIEEIPLLGLRQSQIENILDRRGFYCENPKQFKKLEELFTDDFVLNLVKPSK</sequence>
<gene>
    <name evidence="2" type="ORF">EIN_409890</name>
</gene>
<dbReference type="RefSeq" id="XP_004185016.1">
    <property type="nucleotide sequence ID" value="XM_004184968.1"/>
</dbReference>
<dbReference type="AlphaFoldDB" id="A0A0A1TZQ6"/>